<dbReference type="InterPro" id="IPR046336">
    <property type="entry name" value="Lon_prtase_N_sf"/>
</dbReference>
<dbReference type="Gene3D" id="1.10.4060.10">
    <property type="entry name" value="BPP1347 like domain"/>
    <property type="match status" value="1"/>
</dbReference>
<dbReference type="InterPro" id="IPR003111">
    <property type="entry name" value="Lon_prtase_N"/>
</dbReference>
<evidence type="ECO:0000313" key="3">
    <source>
        <dbReference type="Proteomes" id="UP000078406"/>
    </source>
</evidence>
<dbReference type="RefSeq" id="WP_054961997.1">
    <property type="nucleotide sequence ID" value="NZ_LLEI02000019.1"/>
</dbReference>
<dbReference type="Pfam" id="PF02190">
    <property type="entry name" value="LON_substr_bdg"/>
    <property type="match status" value="1"/>
</dbReference>
<gene>
    <name evidence="2" type="ORF">APB76_04400</name>
</gene>
<protein>
    <submittedName>
        <fullName evidence="2">ATP-dependent protease</fullName>
    </submittedName>
</protein>
<dbReference type="SUPFAM" id="SSF88697">
    <property type="entry name" value="PUA domain-like"/>
    <property type="match status" value="1"/>
</dbReference>
<dbReference type="PANTHER" id="PTHR46732:SF8">
    <property type="entry name" value="ATP-DEPENDENT PROTEASE LA (LON) DOMAIN PROTEIN"/>
    <property type="match status" value="1"/>
</dbReference>
<proteinExistence type="predicted"/>
<reference evidence="2 3" key="1">
    <citation type="journal article" date="2016" name="Syst. Appl. Microbiol.">
        <title>Vibrio bivalvicida sp. nov., a novel larval pathogen for bivalve molluscs reared in a hatchery.</title>
        <authorList>
            <person name="Dubert J."/>
            <person name="Romalde J.L."/>
            <person name="Prado S."/>
            <person name="Barja J.L."/>
        </authorList>
    </citation>
    <scope>NUCLEOTIDE SEQUENCE [LARGE SCALE GENOMIC DNA]</scope>
    <source>
        <strain evidence="2 3">605</strain>
    </source>
</reference>
<comment type="caution">
    <text evidence="2">The sequence shown here is derived from an EMBL/GenBank/DDBJ whole genome shotgun (WGS) entry which is preliminary data.</text>
</comment>
<keyword evidence="2" id="KW-0378">Hydrolase</keyword>
<evidence type="ECO:0000313" key="2">
    <source>
        <dbReference type="EMBL" id="OAJ95384.1"/>
    </source>
</evidence>
<dbReference type="GO" id="GO:0008233">
    <property type="term" value="F:peptidase activity"/>
    <property type="evidence" value="ECO:0007669"/>
    <property type="project" value="UniProtKB-KW"/>
</dbReference>
<evidence type="ECO:0000259" key="1">
    <source>
        <dbReference type="PROSITE" id="PS51787"/>
    </source>
</evidence>
<accession>A0A177Y3D5</accession>
<dbReference type="SMART" id="SM00464">
    <property type="entry name" value="LON"/>
    <property type="match status" value="1"/>
</dbReference>
<dbReference type="PROSITE" id="PS51787">
    <property type="entry name" value="LON_N"/>
    <property type="match status" value="1"/>
</dbReference>
<dbReference type="InterPro" id="IPR015947">
    <property type="entry name" value="PUA-like_sf"/>
</dbReference>
<dbReference type="AlphaFoldDB" id="A0A177Y3D5"/>
<sequence length="193" mass="22128">MSEIMLFPLSSFVLPEGKMRLRIFEPRYKRLISQALKSDGTFGVCLFDKAGAATCSELSKIGTLVKVVDFEQLDDGLLGISVTGLTKFEIKHLRVEFDGLRYARVKWLPNWEVANVDSEAEPLCHYLNRVYQQFPDIGNLYEQKFFDDASWVSQRWLEILPLTNQQFDHLVAQVDCSDAINFLKKTLGNELTQ</sequence>
<dbReference type="Proteomes" id="UP000078406">
    <property type="component" value="Unassembled WGS sequence"/>
</dbReference>
<keyword evidence="2" id="KW-0645">Protease</keyword>
<name>A0A177Y3D5_9VIBR</name>
<dbReference type="EMBL" id="LLEI02000019">
    <property type="protein sequence ID" value="OAJ95384.1"/>
    <property type="molecule type" value="Genomic_DNA"/>
</dbReference>
<feature type="domain" description="Lon N-terminal" evidence="1">
    <location>
        <begin position="1"/>
        <end position="191"/>
    </location>
</feature>
<dbReference type="Gene3D" id="2.30.130.40">
    <property type="entry name" value="LON domain-like"/>
    <property type="match status" value="1"/>
</dbReference>
<dbReference type="PANTHER" id="PTHR46732">
    <property type="entry name" value="ATP-DEPENDENT PROTEASE LA (LON) DOMAIN PROTEIN"/>
    <property type="match status" value="1"/>
</dbReference>
<dbReference type="GO" id="GO:0006508">
    <property type="term" value="P:proteolysis"/>
    <property type="evidence" value="ECO:0007669"/>
    <property type="project" value="UniProtKB-KW"/>
</dbReference>
<organism evidence="2 3">
    <name type="scientific">Vibrio bivalvicida</name>
    <dbReference type="NCBI Taxonomy" id="1276888"/>
    <lineage>
        <taxon>Bacteria</taxon>
        <taxon>Pseudomonadati</taxon>
        <taxon>Pseudomonadota</taxon>
        <taxon>Gammaproteobacteria</taxon>
        <taxon>Vibrionales</taxon>
        <taxon>Vibrionaceae</taxon>
        <taxon>Vibrio</taxon>
        <taxon>Vibrio oreintalis group</taxon>
    </lineage>
</organism>